<dbReference type="GO" id="GO:0019900">
    <property type="term" value="F:kinase binding"/>
    <property type="evidence" value="ECO:0007669"/>
    <property type="project" value="InterPro"/>
</dbReference>
<comment type="similarity">
    <text evidence="1">Belongs to the JAKMIP family.</text>
</comment>
<feature type="region of interest" description="Disordered" evidence="4">
    <location>
        <begin position="1"/>
        <end position="22"/>
    </location>
</feature>
<evidence type="ECO:0000256" key="4">
    <source>
        <dbReference type="SAM" id="MobiDB-lite"/>
    </source>
</evidence>
<evidence type="ECO:0000256" key="3">
    <source>
        <dbReference type="SAM" id="Coils"/>
    </source>
</evidence>
<dbReference type="Proteomes" id="UP001221898">
    <property type="component" value="Unassembled WGS sequence"/>
</dbReference>
<dbReference type="PANTHER" id="PTHR18935">
    <property type="entry name" value="GOLGIN SUBFAMILY A MEMBER 4-LIKE ISOFORM X1"/>
    <property type="match status" value="1"/>
</dbReference>
<dbReference type="InterPro" id="IPR031994">
    <property type="entry name" value="JAKMIP_C"/>
</dbReference>
<evidence type="ECO:0000313" key="7">
    <source>
        <dbReference type="Proteomes" id="UP001221898"/>
    </source>
</evidence>
<dbReference type="Pfam" id="PF16034">
    <property type="entry name" value="JAKMIP_CC3"/>
    <property type="match status" value="1"/>
</dbReference>
<feature type="compositionally biased region" description="Basic and acidic residues" evidence="4">
    <location>
        <begin position="256"/>
        <end position="269"/>
    </location>
</feature>
<accession>A0AAD7WBA1</accession>
<feature type="region of interest" description="Disordered" evidence="4">
    <location>
        <begin position="256"/>
        <end position="275"/>
    </location>
</feature>
<feature type="domain" description="Janus kinase and microtubule-interacting protein C-terminal" evidence="5">
    <location>
        <begin position="422"/>
        <end position="619"/>
    </location>
</feature>
<gene>
    <name evidence="6" type="ORF">AAFF_G00108240</name>
</gene>
<evidence type="ECO:0000256" key="2">
    <source>
        <dbReference type="ARBA" id="ARBA00023054"/>
    </source>
</evidence>
<evidence type="ECO:0000259" key="5">
    <source>
        <dbReference type="Pfam" id="PF16034"/>
    </source>
</evidence>
<organism evidence="6 7">
    <name type="scientific">Aldrovandia affinis</name>
    <dbReference type="NCBI Taxonomy" id="143900"/>
    <lineage>
        <taxon>Eukaryota</taxon>
        <taxon>Metazoa</taxon>
        <taxon>Chordata</taxon>
        <taxon>Craniata</taxon>
        <taxon>Vertebrata</taxon>
        <taxon>Euteleostomi</taxon>
        <taxon>Actinopterygii</taxon>
        <taxon>Neopterygii</taxon>
        <taxon>Teleostei</taxon>
        <taxon>Notacanthiformes</taxon>
        <taxon>Halosauridae</taxon>
        <taxon>Aldrovandia</taxon>
    </lineage>
</organism>
<dbReference type="AlphaFoldDB" id="A0AAD7WBA1"/>
<protein>
    <recommendedName>
        <fullName evidence="5">Janus kinase and microtubule-interacting protein C-terminal domain-containing protein</fullName>
    </recommendedName>
</protein>
<feature type="coiled-coil region" evidence="3">
    <location>
        <begin position="292"/>
        <end position="375"/>
    </location>
</feature>
<dbReference type="GO" id="GO:0008017">
    <property type="term" value="F:microtubule binding"/>
    <property type="evidence" value="ECO:0007669"/>
    <property type="project" value="InterPro"/>
</dbReference>
<dbReference type="GO" id="GO:0050811">
    <property type="term" value="F:GABA receptor binding"/>
    <property type="evidence" value="ECO:0007669"/>
    <property type="project" value="TreeGrafter"/>
</dbReference>
<keyword evidence="2 3" id="KW-0175">Coiled coil</keyword>
<comment type="caution">
    <text evidence="6">The sequence shown here is derived from an EMBL/GenBank/DDBJ whole genome shotgun (WGS) entry which is preliminary data.</text>
</comment>
<feature type="compositionally biased region" description="Polar residues" evidence="4">
    <location>
        <begin position="459"/>
        <end position="468"/>
    </location>
</feature>
<evidence type="ECO:0000313" key="6">
    <source>
        <dbReference type="EMBL" id="KAJ8390255.1"/>
    </source>
</evidence>
<reference evidence="6" key="1">
    <citation type="journal article" date="2023" name="Science">
        <title>Genome structures resolve the early diversification of teleost fishes.</title>
        <authorList>
            <person name="Parey E."/>
            <person name="Louis A."/>
            <person name="Montfort J."/>
            <person name="Bouchez O."/>
            <person name="Roques C."/>
            <person name="Iampietro C."/>
            <person name="Lluch J."/>
            <person name="Castinel A."/>
            <person name="Donnadieu C."/>
            <person name="Desvignes T."/>
            <person name="Floi Bucao C."/>
            <person name="Jouanno E."/>
            <person name="Wen M."/>
            <person name="Mejri S."/>
            <person name="Dirks R."/>
            <person name="Jansen H."/>
            <person name="Henkel C."/>
            <person name="Chen W.J."/>
            <person name="Zahm M."/>
            <person name="Cabau C."/>
            <person name="Klopp C."/>
            <person name="Thompson A.W."/>
            <person name="Robinson-Rechavi M."/>
            <person name="Braasch I."/>
            <person name="Lecointre G."/>
            <person name="Bobe J."/>
            <person name="Postlethwait J.H."/>
            <person name="Berthelot C."/>
            <person name="Roest Crollius H."/>
            <person name="Guiguen Y."/>
        </authorList>
    </citation>
    <scope>NUCLEOTIDE SEQUENCE</scope>
    <source>
        <strain evidence="6">NC1722</strain>
    </source>
</reference>
<sequence>MSSAPTSKKTRGKGEKAETTMDTVQAANEELRTKLTDIQIELQQEKGKMNKLREKLQDVRQGRELEQHKHTVLVTDLKAKLHEEKMRELQGVREGLVRQHEQELARAIKIRDGEVQRLQSLVNVLRDGAADKVKSALLGEAREDARRAFDCERLRTQQEILELKAARRQTEESLANVMQADKAKAADLRTAYQAHQDEVTRIKRDCERDIRRLMDEIKGKDRVVLALEKELGLQAGYAQRLLLQKEALDEQLVQVKESERHHGSPKREVAPTLGDTADCTFGQDVQMDERDMRRFQLKIAELHSVIRKLEDRNALLADERNELLKRVREAESQMKPLVEKNKRMSKKNEDLLQTLQRMEEKLKKLTREHAEMKEKVHAYAQPSLKRPSSLNDLSHTHEEQEVEFLKLQVVEQRCIIDELIAERDRLIITKKNKRKSVKLPKRHVVETYFGFDEESMDSETSSLTSFNTDRTDRTPATPEEDLEEGFSREESELRFRQLTREYQALQRAYALLQEQVGGTLDAERESRTREQLQAELTRCQAKMEDLEKSLVERGQDSKWVEQKQYLIRTNQDLIEKIMKLELDENRLKTEMQDARDQNELLEFRVLELEERERRSPAFNLHIAAFSENNGSALQLHCHQEGIMDVVIPELMKKLDILGDNGNLRNEEQVAVIQAGTVLSLCEKWLKQIDSTEAALTQKMIDLENEKDLFSKQKGYLEEELDYRKQALDQAYMRIQELEATLYNALQQDPGSRVGESLTERQQEELRIAVEKLRRQILRQSREFDSQILQERMELCSRRSR</sequence>
<dbReference type="EMBL" id="JAINUG010000171">
    <property type="protein sequence ID" value="KAJ8390255.1"/>
    <property type="molecule type" value="Genomic_DNA"/>
</dbReference>
<proteinExistence type="inferred from homology"/>
<name>A0AAD7WBA1_9TELE</name>
<dbReference type="PANTHER" id="PTHR18935:SF6">
    <property type="entry name" value="JANUS KINASE AND MICROTUBULE-INTERACTING PROTEIN 1"/>
    <property type="match status" value="1"/>
</dbReference>
<evidence type="ECO:0000256" key="1">
    <source>
        <dbReference type="ARBA" id="ARBA00005239"/>
    </source>
</evidence>
<feature type="coiled-coil region" evidence="3">
    <location>
        <begin position="685"/>
        <end position="782"/>
    </location>
</feature>
<dbReference type="InterPro" id="IPR024836">
    <property type="entry name" value="JAKMIP"/>
</dbReference>
<keyword evidence="7" id="KW-1185">Reference proteome</keyword>
<feature type="region of interest" description="Disordered" evidence="4">
    <location>
        <begin position="459"/>
        <end position="489"/>
    </location>
</feature>